<comment type="caution">
    <text evidence="8">The sequence shown here is derived from an EMBL/GenBank/DDBJ whole genome shotgun (WGS) entry which is preliminary data.</text>
</comment>
<accession>A0A371Z502</accession>
<feature type="domain" description="HAMP" evidence="7">
    <location>
        <begin position="70"/>
        <end position="123"/>
    </location>
</feature>
<evidence type="ECO:0000256" key="3">
    <source>
        <dbReference type="ARBA" id="ARBA00029447"/>
    </source>
</evidence>
<dbReference type="GO" id="GO:0004888">
    <property type="term" value="F:transmembrane signaling receptor activity"/>
    <property type="evidence" value="ECO:0007669"/>
    <property type="project" value="InterPro"/>
</dbReference>
<sequence length="485" mass="52405">MLNWFTERAPLRKKITVVTACLQAYMIFQIFVQIICFELQLSIENQRIITLGEFLFGSVMVVCIRWVLINRVAKPFETITRLTERIAAGTLNENIPFLSWTDCAGRLANALSTFRDALLRQIELQKQAAESARKQELLAEQTRQREIQQNALIADLGQGLKALADGDLTFHFSSPFAKEFEPLRLNFNDALISLSDAMTRVASASSLIQNGAVEIAQASDDFAQRTERQAAALGQTAASVNNVTGGVSNTATAALETNRSADVAHSSVQRSSDVMQSAMVAIEEIAASSEKVAAIIGMIDEIAFQTNLLSLNAGVEAARAGEAGRGFAVVANEVRSLAQRSADSAKQIRDLIGISKRHVTDGVKLVEQTNKELRTVVSQVESISGHVSKIATVAREQAASLKEINTTVSHIDTTTQQNAAMVEETAAAAHNLKSQASNLMMVVSHFHMRGIPGKSKTIAAPSAPQKKLSSGAKVPETLNGWAADF</sequence>
<reference evidence="8 9" key="1">
    <citation type="submission" date="2018-08" db="EMBL/GenBank/DDBJ databases">
        <title>Komagataeibacter sp. AV 382.</title>
        <authorList>
            <person name="Skraban J."/>
            <person name="Trcek J."/>
        </authorList>
    </citation>
    <scope>NUCLEOTIDE SEQUENCE [LARGE SCALE GENOMIC DNA]</scope>
    <source>
        <strain evidence="8 9">AV 382</strain>
    </source>
</reference>
<comment type="similarity">
    <text evidence="3">Belongs to the methyl-accepting chemotaxis (MCP) protein family.</text>
</comment>
<dbReference type="SMART" id="SM00283">
    <property type="entry name" value="MA"/>
    <property type="match status" value="1"/>
</dbReference>
<dbReference type="GO" id="GO:0016020">
    <property type="term" value="C:membrane"/>
    <property type="evidence" value="ECO:0007669"/>
    <property type="project" value="UniProtKB-SubCell"/>
</dbReference>
<dbReference type="PRINTS" id="PR00260">
    <property type="entry name" value="CHEMTRNSDUCR"/>
</dbReference>
<feature type="transmembrane region" description="Helical" evidence="5">
    <location>
        <begin position="48"/>
        <end position="68"/>
    </location>
</feature>
<dbReference type="SUPFAM" id="SSF158472">
    <property type="entry name" value="HAMP domain-like"/>
    <property type="match status" value="1"/>
</dbReference>
<dbReference type="Pfam" id="PF00015">
    <property type="entry name" value="MCPsignal"/>
    <property type="match status" value="1"/>
</dbReference>
<gene>
    <name evidence="8" type="ORF">DY926_00280</name>
</gene>
<dbReference type="InterPro" id="IPR004090">
    <property type="entry name" value="Chemotax_Me-accpt_rcpt"/>
</dbReference>
<comment type="subcellular location">
    <subcellularLocation>
        <location evidence="1">Membrane</location>
    </subcellularLocation>
</comment>
<organism evidence="8 9">
    <name type="scientific">Komagataeibacter melaceti</name>
    <dbReference type="NCBI Taxonomy" id="2766577"/>
    <lineage>
        <taxon>Bacteria</taxon>
        <taxon>Pseudomonadati</taxon>
        <taxon>Pseudomonadota</taxon>
        <taxon>Alphaproteobacteria</taxon>
        <taxon>Acetobacterales</taxon>
        <taxon>Acetobacteraceae</taxon>
        <taxon>Komagataeibacter</taxon>
    </lineage>
</organism>
<dbReference type="InterPro" id="IPR051310">
    <property type="entry name" value="MCP_chemotaxis"/>
</dbReference>
<dbReference type="InterPro" id="IPR004089">
    <property type="entry name" value="MCPsignal_dom"/>
</dbReference>
<dbReference type="SMART" id="SM00304">
    <property type="entry name" value="HAMP"/>
    <property type="match status" value="2"/>
</dbReference>
<dbReference type="Gene3D" id="6.10.340.10">
    <property type="match status" value="1"/>
</dbReference>
<dbReference type="SUPFAM" id="SSF58104">
    <property type="entry name" value="Methyl-accepting chemotaxis protein (MCP) signaling domain"/>
    <property type="match status" value="1"/>
</dbReference>
<keyword evidence="9" id="KW-1185">Reference proteome</keyword>
<evidence type="ECO:0000313" key="9">
    <source>
        <dbReference type="Proteomes" id="UP000262371"/>
    </source>
</evidence>
<keyword evidence="2" id="KW-0145">Chemotaxis</keyword>
<dbReference type="EMBL" id="QUWV01000001">
    <property type="protein sequence ID" value="RFD21572.1"/>
    <property type="molecule type" value="Genomic_DNA"/>
</dbReference>
<evidence type="ECO:0000256" key="4">
    <source>
        <dbReference type="PROSITE-ProRule" id="PRU00284"/>
    </source>
</evidence>
<keyword evidence="4" id="KW-0807">Transducer</keyword>
<dbReference type="PROSITE" id="PS50885">
    <property type="entry name" value="HAMP"/>
    <property type="match status" value="2"/>
</dbReference>
<dbReference type="PANTHER" id="PTHR43531:SF11">
    <property type="entry name" value="METHYL-ACCEPTING CHEMOTAXIS PROTEIN 3"/>
    <property type="match status" value="1"/>
</dbReference>
<evidence type="ECO:0000256" key="5">
    <source>
        <dbReference type="SAM" id="Phobius"/>
    </source>
</evidence>
<dbReference type="CDD" id="cd11386">
    <property type="entry name" value="MCP_signal"/>
    <property type="match status" value="1"/>
</dbReference>
<evidence type="ECO:0000313" key="8">
    <source>
        <dbReference type="EMBL" id="RFD21572.1"/>
    </source>
</evidence>
<dbReference type="Pfam" id="PF00672">
    <property type="entry name" value="HAMP"/>
    <property type="match status" value="1"/>
</dbReference>
<dbReference type="PANTHER" id="PTHR43531">
    <property type="entry name" value="PROTEIN ICFG"/>
    <property type="match status" value="1"/>
</dbReference>
<keyword evidence="5" id="KW-0812">Transmembrane</keyword>
<evidence type="ECO:0000259" key="6">
    <source>
        <dbReference type="PROSITE" id="PS50111"/>
    </source>
</evidence>
<dbReference type="GO" id="GO:0007165">
    <property type="term" value="P:signal transduction"/>
    <property type="evidence" value="ECO:0007669"/>
    <property type="project" value="UniProtKB-KW"/>
</dbReference>
<dbReference type="PROSITE" id="PS50111">
    <property type="entry name" value="CHEMOTAXIS_TRANSDUC_2"/>
    <property type="match status" value="1"/>
</dbReference>
<feature type="domain" description="Methyl-accepting transducer" evidence="6">
    <location>
        <begin position="204"/>
        <end position="433"/>
    </location>
</feature>
<feature type="transmembrane region" description="Helical" evidence="5">
    <location>
        <begin position="15"/>
        <end position="36"/>
    </location>
</feature>
<evidence type="ECO:0000256" key="1">
    <source>
        <dbReference type="ARBA" id="ARBA00004370"/>
    </source>
</evidence>
<dbReference type="InterPro" id="IPR003660">
    <property type="entry name" value="HAMP_dom"/>
</dbReference>
<keyword evidence="5" id="KW-1133">Transmembrane helix</keyword>
<keyword evidence="5" id="KW-0472">Membrane</keyword>
<dbReference type="Gene3D" id="1.10.287.950">
    <property type="entry name" value="Methyl-accepting chemotaxis protein"/>
    <property type="match status" value="1"/>
</dbReference>
<dbReference type="Proteomes" id="UP000262371">
    <property type="component" value="Unassembled WGS sequence"/>
</dbReference>
<dbReference type="AlphaFoldDB" id="A0A371Z502"/>
<dbReference type="FunFam" id="1.10.287.950:FF:000001">
    <property type="entry name" value="Methyl-accepting chemotaxis sensory transducer"/>
    <property type="match status" value="1"/>
</dbReference>
<evidence type="ECO:0000256" key="2">
    <source>
        <dbReference type="ARBA" id="ARBA00022500"/>
    </source>
</evidence>
<feature type="domain" description="HAMP" evidence="7">
    <location>
        <begin position="153"/>
        <end position="199"/>
    </location>
</feature>
<proteinExistence type="inferred from homology"/>
<dbReference type="GO" id="GO:0006935">
    <property type="term" value="P:chemotaxis"/>
    <property type="evidence" value="ECO:0007669"/>
    <property type="project" value="UniProtKB-KW"/>
</dbReference>
<name>A0A371Z502_9PROT</name>
<protein>
    <submittedName>
        <fullName evidence="8">Methyl-accepting chemotaxis protein</fullName>
    </submittedName>
</protein>
<evidence type="ECO:0000259" key="7">
    <source>
        <dbReference type="PROSITE" id="PS50885"/>
    </source>
</evidence>